<dbReference type="RefSeq" id="XP_024887645.1">
    <property type="nucleotide sequence ID" value="XM_025031877.1"/>
</dbReference>
<reference evidence="3" key="1">
    <citation type="submission" date="2025-08" db="UniProtKB">
        <authorList>
            <consortium name="RefSeq"/>
        </authorList>
    </citation>
    <scope>IDENTIFICATION</scope>
    <source>
        <tissue evidence="3">Whole body</tissue>
    </source>
</reference>
<protein>
    <submittedName>
        <fullName evidence="3">Uncharacterized protein LOC112464722</fullName>
    </submittedName>
</protein>
<dbReference type="AlphaFoldDB" id="A0A6J1R467"/>
<evidence type="ECO:0000313" key="3">
    <source>
        <dbReference type="RefSeq" id="XP_024887645.1"/>
    </source>
</evidence>
<evidence type="ECO:0000313" key="2">
    <source>
        <dbReference type="Proteomes" id="UP000504618"/>
    </source>
</evidence>
<evidence type="ECO:0000256" key="1">
    <source>
        <dbReference type="SAM" id="MobiDB-lite"/>
    </source>
</evidence>
<keyword evidence="2" id="KW-1185">Reference proteome</keyword>
<feature type="compositionally biased region" description="Basic and acidic residues" evidence="1">
    <location>
        <begin position="103"/>
        <end position="117"/>
    </location>
</feature>
<proteinExistence type="predicted"/>
<dbReference type="Proteomes" id="UP000504618">
    <property type="component" value="Unplaced"/>
</dbReference>
<accession>A0A6J1R467</accession>
<dbReference type="PANTHER" id="PTHR47331">
    <property type="entry name" value="PHD-TYPE DOMAIN-CONTAINING PROTEIN"/>
    <property type="match status" value="1"/>
</dbReference>
<dbReference type="PANTHER" id="PTHR47331:SF5">
    <property type="entry name" value="RIBONUCLEASE H"/>
    <property type="match status" value="1"/>
</dbReference>
<gene>
    <name evidence="3" type="primary">LOC112464722</name>
</gene>
<dbReference type="OrthoDB" id="416987at2759"/>
<organism evidence="2 3">
    <name type="scientific">Temnothorax curvispinosus</name>
    <dbReference type="NCBI Taxonomy" id="300111"/>
    <lineage>
        <taxon>Eukaryota</taxon>
        <taxon>Metazoa</taxon>
        <taxon>Ecdysozoa</taxon>
        <taxon>Arthropoda</taxon>
        <taxon>Hexapoda</taxon>
        <taxon>Insecta</taxon>
        <taxon>Pterygota</taxon>
        <taxon>Neoptera</taxon>
        <taxon>Endopterygota</taxon>
        <taxon>Hymenoptera</taxon>
        <taxon>Apocrita</taxon>
        <taxon>Aculeata</taxon>
        <taxon>Formicoidea</taxon>
        <taxon>Formicidae</taxon>
        <taxon>Myrmicinae</taxon>
        <taxon>Temnothorax</taxon>
    </lineage>
</organism>
<dbReference type="GeneID" id="112464722"/>
<feature type="non-terminal residue" evidence="3">
    <location>
        <position position="480"/>
    </location>
</feature>
<name>A0A6J1R467_9HYME</name>
<feature type="region of interest" description="Disordered" evidence="1">
    <location>
        <begin position="99"/>
        <end position="124"/>
    </location>
</feature>
<sequence length="480" mass="54703">MKPNEKIKLASLFDKIESQLRALESLGVTTDRCGAMLYPLVESSLPEELLRTWQRNQVTPSAPQRMGEEPPPRENRLTRLMKFLQSEVENEERITIAVNGFDMNERKQSKNKQRSESTKNTPSAMSLYASGKVTKPTVCVFCENEHASMKCEKARKMTLSDRKSVLQTKNACFNCLKIGHQSRMCRGNLKCALCSRRHVVLMCPEVMGDRNVAPSHKADGCDVKDEKSLLSHTKGPEVILQTLHAIIRNKQEERIVRVFFDSGSTKLYVCKDLIRVMNYEPIGMLKLKHSLFSNVSSEIKDHRKYLIHMSSLDRKYACNFQAYDEDEICADVPLWDEQPWMNELKELGIQLTDGPGKTKQLKCGLTAIETHLGWTLMGKTPNYVEDGFAAQTTSMLQRETCISDLWSLDVIGINDPVVEKSRKDYDAQVRERFVETVITNDEGRYEVCLPWIESHPALPNNHDLAEKRLVTTTKRLKASG</sequence>